<keyword evidence="2" id="KW-1185">Reference proteome</keyword>
<organism evidence="1 2">
    <name type="scientific">Flemingia macrophylla</name>
    <dbReference type="NCBI Taxonomy" id="520843"/>
    <lineage>
        <taxon>Eukaryota</taxon>
        <taxon>Viridiplantae</taxon>
        <taxon>Streptophyta</taxon>
        <taxon>Embryophyta</taxon>
        <taxon>Tracheophyta</taxon>
        <taxon>Spermatophyta</taxon>
        <taxon>Magnoliopsida</taxon>
        <taxon>eudicotyledons</taxon>
        <taxon>Gunneridae</taxon>
        <taxon>Pentapetalae</taxon>
        <taxon>rosids</taxon>
        <taxon>fabids</taxon>
        <taxon>Fabales</taxon>
        <taxon>Fabaceae</taxon>
        <taxon>Papilionoideae</taxon>
        <taxon>50 kb inversion clade</taxon>
        <taxon>NPAAA clade</taxon>
        <taxon>indigoferoid/millettioid clade</taxon>
        <taxon>Phaseoleae</taxon>
        <taxon>Flemingia</taxon>
    </lineage>
</organism>
<evidence type="ECO:0000313" key="1">
    <source>
        <dbReference type="EMBL" id="KAL2322486.1"/>
    </source>
</evidence>
<gene>
    <name evidence="1" type="ORF">Fmac_026865</name>
</gene>
<evidence type="ECO:0000313" key="2">
    <source>
        <dbReference type="Proteomes" id="UP001603857"/>
    </source>
</evidence>
<sequence>MEEARNRKGYVPVLVGKREEDMEKIWVTIIEAIQHLTVVELLEKSTNEYGHQKGLLKIKHDADKFKAILDSKSNKRS</sequence>
<protein>
    <submittedName>
        <fullName evidence="1">Uncharacterized protein</fullName>
    </submittedName>
</protein>
<name>A0ABD1LG74_9FABA</name>
<proteinExistence type="predicted"/>
<reference evidence="1 2" key="1">
    <citation type="submission" date="2024-08" db="EMBL/GenBank/DDBJ databases">
        <title>Insights into the chromosomal genome structure of Flemingia macrophylla.</title>
        <authorList>
            <person name="Ding Y."/>
            <person name="Zhao Y."/>
            <person name="Bi W."/>
            <person name="Wu M."/>
            <person name="Zhao G."/>
            <person name="Gong Y."/>
            <person name="Li W."/>
            <person name="Zhang P."/>
        </authorList>
    </citation>
    <scope>NUCLEOTIDE SEQUENCE [LARGE SCALE GENOMIC DNA]</scope>
    <source>
        <strain evidence="1">DYQJB</strain>
        <tissue evidence="1">Leaf</tissue>
    </source>
</reference>
<dbReference type="AlphaFoldDB" id="A0ABD1LG74"/>
<dbReference type="Proteomes" id="UP001603857">
    <property type="component" value="Unassembled WGS sequence"/>
</dbReference>
<comment type="caution">
    <text evidence="1">The sequence shown here is derived from an EMBL/GenBank/DDBJ whole genome shotgun (WGS) entry which is preliminary data.</text>
</comment>
<dbReference type="EMBL" id="JBGMDY010000009">
    <property type="protein sequence ID" value="KAL2322486.1"/>
    <property type="molecule type" value="Genomic_DNA"/>
</dbReference>
<accession>A0ABD1LG74</accession>